<keyword evidence="6" id="KW-0028">Amino-acid biosynthesis</keyword>
<comment type="caution">
    <text evidence="16">The sequence shown here is derived from an EMBL/GenBank/DDBJ whole genome shotgun (WGS) entry which is preliminary data.</text>
</comment>
<feature type="active site" description="Proton donor" evidence="13">
    <location>
        <position position="723"/>
    </location>
</feature>
<evidence type="ECO:0000256" key="8">
    <source>
        <dbReference type="ARBA" id="ARBA00022723"/>
    </source>
</evidence>
<comment type="similarity">
    <text evidence="3">Belongs to the vitamin-B12 independent methionine synthase family.</text>
</comment>
<evidence type="ECO:0000256" key="13">
    <source>
        <dbReference type="PIRSR" id="PIRSR000382-3"/>
    </source>
</evidence>
<feature type="domain" description="Cobalamin-independent methionine synthase MetE N-terminal" evidence="15">
    <location>
        <begin position="6"/>
        <end position="329"/>
    </location>
</feature>
<dbReference type="NCBIfam" id="TIGR01371">
    <property type="entry name" value="met_syn_B12ind"/>
    <property type="match status" value="1"/>
</dbReference>
<evidence type="ECO:0000256" key="3">
    <source>
        <dbReference type="ARBA" id="ARBA00009553"/>
    </source>
</evidence>
<keyword evidence="9 12" id="KW-0862">Zinc</keyword>
<comment type="cofactor">
    <cofactor evidence="12">
        <name>Zn(2+)</name>
        <dbReference type="ChEBI" id="CHEBI:29105"/>
    </cofactor>
    <text evidence="12">Binds 2 Zn(2+) ions per subunit.</text>
</comment>
<dbReference type="PANTHER" id="PTHR30519">
    <property type="entry name" value="5-METHYLTETRAHYDROPTEROYLTRIGLUTAMATE--HOMOCYSTEINE METHYLTRANSFERASE"/>
    <property type="match status" value="1"/>
</dbReference>
<keyword evidence="7 16" id="KW-0808">Transferase</keyword>
<dbReference type="Proteomes" id="UP001151582">
    <property type="component" value="Unassembled WGS sequence"/>
</dbReference>
<feature type="binding site" evidence="12">
    <location>
        <position position="755"/>
    </location>
    <ligand>
        <name>Zn(2+)</name>
        <dbReference type="ChEBI" id="CHEBI:29105"/>
        <label>1</label>
        <note>catalytic</note>
    </ligand>
</feature>
<dbReference type="HAMAP" id="MF_00172">
    <property type="entry name" value="Meth_synth"/>
    <property type="match status" value="1"/>
</dbReference>
<evidence type="ECO:0000256" key="6">
    <source>
        <dbReference type="ARBA" id="ARBA00022605"/>
    </source>
</evidence>
<dbReference type="AlphaFoldDB" id="A0A9W8BB26"/>
<evidence type="ECO:0000256" key="9">
    <source>
        <dbReference type="ARBA" id="ARBA00022833"/>
    </source>
</evidence>
<dbReference type="NCBIfam" id="NF003556">
    <property type="entry name" value="PRK05222.1"/>
    <property type="match status" value="1"/>
</dbReference>
<evidence type="ECO:0000256" key="1">
    <source>
        <dbReference type="ARBA" id="ARBA00002777"/>
    </source>
</evidence>
<dbReference type="Pfam" id="PF01717">
    <property type="entry name" value="Meth_synt_2"/>
    <property type="match status" value="1"/>
</dbReference>
<comment type="function">
    <text evidence="1">Catalyzes the transfer of a methyl group from 5-methyltetrahydrofolate to homocysteine resulting in methionine formation.</text>
</comment>
<evidence type="ECO:0000313" key="17">
    <source>
        <dbReference type="Proteomes" id="UP001151582"/>
    </source>
</evidence>
<dbReference type="OrthoDB" id="1053771at2759"/>
<dbReference type="GO" id="GO:0003871">
    <property type="term" value="F:5-methyltetrahydropteroyltriglutamate-homocysteine S-methyltransferase activity"/>
    <property type="evidence" value="ECO:0007669"/>
    <property type="project" value="UniProtKB-EC"/>
</dbReference>
<evidence type="ECO:0000256" key="5">
    <source>
        <dbReference type="ARBA" id="ARBA00022603"/>
    </source>
</evidence>
<evidence type="ECO:0000256" key="7">
    <source>
        <dbReference type="ARBA" id="ARBA00022679"/>
    </source>
</evidence>
<evidence type="ECO:0000256" key="4">
    <source>
        <dbReference type="ARBA" id="ARBA00012034"/>
    </source>
</evidence>
<dbReference type="GO" id="GO:0032259">
    <property type="term" value="P:methylation"/>
    <property type="evidence" value="ECO:0007669"/>
    <property type="project" value="UniProtKB-KW"/>
</dbReference>
<proteinExistence type="inferred from homology"/>
<feature type="binding site" evidence="11">
    <location>
        <position position="513"/>
    </location>
    <ligand>
        <name>L-methionine</name>
        <dbReference type="ChEBI" id="CHEBI:57844"/>
    </ligand>
</feature>
<dbReference type="Pfam" id="PF08267">
    <property type="entry name" value="Meth_synt_1"/>
    <property type="match status" value="1"/>
</dbReference>
<dbReference type="InterPro" id="IPR002629">
    <property type="entry name" value="Met_Synth_C/arc"/>
</dbReference>
<dbReference type="InterPro" id="IPR038071">
    <property type="entry name" value="UROD/MetE-like_sf"/>
</dbReference>
<feature type="binding site" evidence="11">
    <location>
        <begin position="544"/>
        <end position="545"/>
    </location>
    <ligand>
        <name>5-methyltetrahydropteroyltri-L-glutamate</name>
        <dbReference type="ChEBI" id="CHEBI:58207"/>
    </ligand>
</feature>
<feature type="binding site" evidence="11">
    <location>
        <position position="628"/>
    </location>
    <ligand>
        <name>L-homocysteine</name>
        <dbReference type="ChEBI" id="CHEBI:58199"/>
    </ligand>
</feature>
<evidence type="ECO:0000256" key="2">
    <source>
        <dbReference type="ARBA" id="ARBA00004681"/>
    </source>
</evidence>
<reference evidence="16" key="1">
    <citation type="submission" date="2022-07" db="EMBL/GenBank/DDBJ databases">
        <title>Phylogenomic reconstructions and comparative analyses of Kickxellomycotina fungi.</title>
        <authorList>
            <person name="Reynolds N.K."/>
            <person name="Stajich J.E."/>
            <person name="Barry K."/>
            <person name="Grigoriev I.V."/>
            <person name="Crous P."/>
            <person name="Smith M.E."/>
        </authorList>
    </citation>
    <scope>NUCLEOTIDE SEQUENCE</scope>
    <source>
        <strain evidence="16">RSA 567</strain>
    </source>
</reference>
<evidence type="ECO:0000259" key="15">
    <source>
        <dbReference type="Pfam" id="PF08267"/>
    </source>
</evidence>
<dbReference type="InterPro" id="IPR013215">
    <property type="entry name" value="Cbl-indep_Met_Synth_N"/>
</dbReference>
<feature type="binding site" evidence="11">
    <location>
        <position position="21"/>
    </location>
    <ligand>
        <name>5-methyltetrahydropteroyltri-L-glutamate</name>
        <dbReference type="ChEBI" id="CHEBI:58207"/>
    </ligand>
</feature>
<evidence type="ECO:0000313" key="16">
    <source>
        <dbReference type="EMBL" id="KAJ1982722.1"/>
    </source>
</evidence>
<feature type="binding site" evidence="12">
    <location>
        <position position="672"/>
    </location>
    <ligand>
        <name>Zn(2+)</name>
        <dbReference type="ChEBI" id="CHEBI:29105"/>
        <label>1</label>
        <note>catalytic</note>
    </ligand>
</feature>
<keyword evidence="10" id="KW-0486">Methionine biosynthesis</keyword>
<feature type="binding site" evidence="11">
    <location>
        <position position="129"/>
    </location>
    <ligand>
        <name>5-methyltetrahydropteroyltri-L-glutamate</name>
        <dbReference type="ChEBI" id="CHEBI:58207"/>
    </ligand>
</feature>
<keyword evidence="8 12" id="KW-0479">Metal-binding</keyword>
<feature type="binding site" evidence="12">
    <location>
        <position position="670"/>
    </location>
    <ligand>
        <name>Zn(2+)</name>
        <dbReference type="ChEBI" id="CHEBI:29105"/>
        <label>1</label>
        <note>catalytic</note>
    </ligand>
</feature>
<keyword evidence="5 16" id="KW-0489">Methyltransferase</keyword>
<dbReference type="GO" id="GO:0009086">
    <property type="term" value="P:methionine biosynthetic process"/>
    <property type="evidence" value="ECO:0007669"/>
    <property type="project" value="UniProtKB-KW"/>
</dbReference>
<feature type="binding site" evidence="11">
    <location>
        <begin position="460"/>
        <end position="462"/>
    </location>
    <ligand>
        <name>L-methionine</name>
        <dbReference type="ChEBI" id="CHEBI:57844"/>
    </ligand>
</feature>
<feature type="binding site" evidence="11">
    <location>
        <begin position="460"/>
        <end position="462"/>
    </location>
    <ligand>
        <name>L-homocysteine</name>
        <dbReference type="ChEBI" id="CHEBI:58199"/>
    </ligand>
</feature>
<feature type="binding site" evidence="11">
    <location>
        <position position="590"/>
    </location>
    <ligand>
        <name>5-methyltetrahydropteroyltri-L-glutamate</name>
        <dbReference type="ChEBI" id="CHEBI:58207"/>
    </ligand>
</feature>
<name>A0A9W8BB26_9FUNG</name>
<evidence type="ECO:0000256" key="10">
    <source>
        <dbReference type="ARBA" id="ARBA00023167"/>
    </source>
</evidence>
<dbReference type="CDD" id="cd03311">
    <property type="entry name" value="CIMS_C_terminal_like"/>
    <property type="match status" value="1"/>
</dbReference>
<accession>A0A9W8BB26</accession>
<dbReference type="Gene3D" id="3.20.20.210">
    <property type="match status" value="2"/>
</dbReference>
<dbReference type="InterPro" id="IPR006276">
    <property type="entry name" value="Cobalamin-indep_Met_synthase"/>
</dbReference>
<protein>
    <recommendedName>
        <fullName evidence="4">5-methyltetrahydropteroyltriglutamate--homocysteine S-methyltransferase</fullName>
        <ecNumber evidence="4">2.1.1.14</ecNumber>
    </recommendedName>
</protein>
<evidence type="ECO:0000256" key="11">
    <source>
        <dbReference type="PIRSR" id="PIRSR000382-1"/>
    </source>
</evidence>
<dbReference type="EMBL" id="JANBQB010000080">
    <property type="protein sequence ID" value="KAJ1982722.1"/>
    <property type="molecule type" value="Genomic_DNA"/>
</dbReference>
<feature type="domain" description="Cobalamin-independent methionine synthase MetE C-terminal/archaeal" evidence="14">
    <location>
        <begin position="455"/>
        <end position="777"/>
    </location>
</feature>
<dbReference type="CDD" id="cd03312">
    <property type="entry name" value="CIMS_N_terminal_like"/>
    <property type="match status" value="1"/>
</dbReference>
<comment type="pathway">
    <text evidence="2">Amino-acid biosynthesis; L-methionine biosynthesis via de novo pathway; L-methionine from L-homocysteine (MetE route): step 1/1.</text>
</comment>
<feature type="binding site" evidence="12">
    <location>
        <position position="694"/>
    </location>
    <ligand>
        <name>Zn(2+)</name>
        <dbReference type="ChEBI" id="CHEBI:29105"/>
        <label>1</label>
        <note>catalytic</note>
    </ligand>
</feature>
<evidence type="ECO:0000259" key="14">
    <source>
        <dbReference type="Pfam" id="PF01717"/>
    </source>
</evidence>
<sequence length="789" mass="87865">MTALESTILGFPRIGAHRELKKLVEGFWSDKISEATLLMEAKALRAKHWKVQHDAGIDLVPSGDFSFYDLVLDTAYTFGAIPARYQALPAGFTQYFAMARGLQKPASEATGNHAIDVPAMEMKKWFDTNYHYIVPELTADQSFALVADPQVVQHTREAKAQGLAPKPVLIGPVTFLLLSKPADREAIDAFQPLRFAAQLGTQYRTLVQQLADAGAQWIQVDEPCLGLDLNPEIEAAYRTAYAELTHDLPSSVRLMLTTYFERVGDRMDLIAELPVHGLHVDLVRAPRQLSEVMAHLPAQWVLSLGVVDGRNVWRTDLTAVVECIQPVVTELGCARVWVSSSCSLLHSPFSLEFETALDPEIQTWLAFAVEKLAELRFLARAATLPSLEAVSSDAMLSADLKANQVAFASRRGSNRVVDSTVQSRVRGVTPNMIRRSAAFTERYAQQVDRLQLPLFPTTTIGSFPQTREVRSARLKLKRGDLSQAEYNSFIKQETEQCIRRQEGWGLDVLVHGEFERTDMVEYFGEQLAGYIFTKNGWVSSYGTRCVKPPIIYGDVHRPQPMTVAMSAYAQSLTAKPLKGMLTGPVTCLQWSFVRDDQPRQVTATQLALAIRDEVADLEAAGITVVQIDEPAIREGLPLRRSDWDAYLQWAVDAFLLSSTGVKPTTQIHTHMCYSDFNDIFPAIQRMDADVITIENSRSDLKLLGAFAAHGYPNAAGPGLYDIHSPRVPSVQEMVDRVQALLQYLPRDRLWLNPDCGLKTRGWLEVEAALRHLTQTAARARTECLGTQAQ</sequence>
<feature type="binding site" evidence="11">
    <location>
        <position position="628"/>
    </location>
    <ligand>
        <name>L-methionine</name>
        <dbReference type="ChEBI" id="CHEBI:57844"/>
    </ligand>
</feature>
<keyword evidence="17" id="KW-1185">Reference proteome</keyword>
<dbReference type="EC" id="2.1.1.14" evidence="4"/>
<gene>
    <name evidence="16" type="primary">MET6</name>
    <name evidence="16" type="ORF">H4R34_001597</name>
</gene>
<dbReference type="PIRSF" id="PIRSF000382">
    <property type="entry name" value="MeTrfase_B12_ind"/>
    <property type="match status" value="1"/>
</dbReference>
<dbReference type="GO" id="GO:0008270">
    <property type="term" value="F:zinc ion binding"/>
    <property type="evidence" value="ECO:0007669"/>
    <property type="project" value="InterPro"/>
</dbReference>
<evidence type="ECO:0000256" key="12">
    <source>
        <dbReference type="PIRSR" id="PIRSR000382-2"/>
    </source>
</evidence>
<organism evidence="16 17">
    <name type="scientific">Dimargaris verticillata</name>
    <dbReference type="NCBI Taxonomy" id="2761393"/>
    <lineage>
        <taxon>Eukaryota</taxon>
        <taxon>Fungi</taxon>
        <taxon>Fungi incertae sedis</taxon>
        <taxon>Zoopagomycota</taxon>
        <taxon>Kickxellomycotina</taxon>
        <taxon>Dimargaritomycetes</taxon>
        <taxon>Dimargaritales</taxon>
        <taxon>Dimargaritaceae</taxon>
        <taxon>Dimargaris</taxon>
    </lineage>
</organism>
<dbReference type="SUPFAM" id="SSF51726">
    <property type="entry name" value="UROD/MetE-like"/>
    <property type="match status" value="2"/>
</dbReference>